<accession>A0A444XZE7</accession>
<name>A0A444XZE7_ARAHY</name>
<comment type="caution">
    <text evidence="1">The sequence shown here is derived from an EMBL/GenBank/DDBJ whole genome shotgun (WGS) entry which is preliminary data.</text>
</comment>
<proteinExistence type="predicted"/>
<reference evidence="1 2" key="1">
    <citation type="submission" date="2019-01" db="EMBL/GenBank/DDBJ databases">
        <title>Sequencing of cultivated peanut Arachis hypogaea provides insights into genome evolution and oil improvement.</title>
        <authorList>
            <person name="Chen X."/>
        </authorList>
    </citation>
    <scope>NUCLEOTIDE SEQUENCE [LARGE SCALE GENOMIC DNA]</scope>
    <source>
        <strain evidence="2">cv. Fuhuasheng</strain>
        <tissue evidence="1">Leaves</tissue>
    </source>
</reference>
<dbReference type="EMBL" id="SDMP01000018">
    <property type="protein sequence ID" value="RYQ95027.1"/>
    <property type="molecule type" value="Genomic_DNA"/>
</dbReference>
<evidence type="ECO:0000313" key="2">
    <source>
        <dbReference type="Proteomes" id="UP000289738"/>
    </source>
</evidence>
<sequence>MASSDEEGEIIPSGVNDYWFENENDGFAPLSSLTLLWSTSDEISCSSGTKIYLRGTADDGLQKVHKQIIGWRFELSNEEQPEISVRLKDKNWITLQRPRKCFESAFRTVLVTVSWLHAVKWNPEETGLI</sequence>
<organism evidence="1 2">
    <name type="scientific">Arachis hypogaea</name>
    <name type="common">Peanut</name>
    <dbReference type="NCBI Taxonomy" id="3818"/>
    <lineage>
        <taxon>Eukaryota</taxon>
        <taxon>Viridiplantae</taxon>
        <taxon>Streptophyta</taxon>
        <taxon>Embryophyta</taxon>
        <taxon>Tracheophyta</taxon>
        <taxon>Spermatophyta</taxon>
        <taxon>Magnoliopsida</taxon>
        <taxon>eudicotyledons</taxon>
        <taxon>Gunneridae</taxon>
        <taxon>Pentapetalae</taxon>
        <taxon>rosids</taxon>
        <taxon>fabids</taxon>
        <taxon>Fabales</taxon>
        <taxon>Fabaceae</taxon>
        <taxon>Papilionoideae</taxon>
        <taxon>50 kb inversion clade</taxon>
        <taxon>dalbergioids sensu lato</taxon>
        <taxon>Dalbergieae</taxon>
        <taxon>Pterocarpus clade</taxon>
        <taxon>Arachis</taxon>
    </lineage>
</organism>
<evidence type="ECO:0000313" key="1">
    <source>
        <dbReference type="EMBL" id="RYQ95027.1"/>
    </source>
</evidence>
<dbReference type="AlphaFoldDB" id="A0A444XZE7"/>
<protein>
    <submittedName>
        <fullName evidence="1">Uncharacterized protein</fullName>
    </submittedName>
</protein>
<dbReference type="PANTHER" id="PTHR46235">
    <property type="entry name" value="PHD FINGER-CONTAINING PROTEIN DDB_G0268158"/>
    <property type="match status" value="1"/>
</dbReference>
<dbReference type="Proteomes" id="UP000289738">
    <property type="component" value="Chromosome B08"/>
</dbReference>
<keyword evidence="2" id="KW-1185">Reference proteome</keyword>
<gene>
    <name evidence="1" type="ORF">Ahy_B08g090007</name>
</gene>
<dbReference type="PANTHER" id="PTHR46235:SF13">
    <property type="entry name" value="EDM2-LIKE PROTEIN1"/>
    <property type="match status" value="1"/>
</dbReference>